<keyword evidence="10" id="KW-0325">Glycoprotein</keyword>
<dbReference type="InterPro" id="IPR002659">
    <property type="entry name" value="Glyco_trans_31"/>
</dbReference>
<organism evidence="12 13">
    <name type="scientific">Pararge aegeria aegeria</name>
    <dbReference type="NCBI Taxonomy" id="348720"/>
    <lineage>
        <taxon>Eukaryota</taxon>
        <taxon>Metazoa</taxon>
        <taxon>Ecdysozoa</taxon>
        <taxon>Arthropoda</taxon>
        <taxon>Hexapoda</taxon>
        <taxon>Insecta</taxon>
        <taxon>Pterygota</taxon>
        <taxon>Neoptera</taxon>
        <taxon>Endopterygota</taxon>
        <taxon>Lepidoptera</taxon>
        <taxon>Glossata</taxon>
        <taxon>Ditrysia</taxon>
        <taxon>Papilionoidea</taxon>
        <taxon>Nymphalidae</taxon>
        <taxon>Satyrinae</taxon>
        <taxon>Satyrini</taxon>
        <taxon>Parargina</taxon>
        <taxon>Pararge</taxon>
    </lineage>
</organism>
<dbReference type="OrthoDB" id="5957813at2759"/>
<comment type="similarity">
    <text evidence="2 11">Belongs to the glycosyltransferase 31 family.</text>
</comment>
<dbReference type="EMBL" id="CAKXAJ010025626">
    <property type="protein sequence ID" value="CAH2242143.1"/>
    <property type="molecule type" value="Genomic_DNA"/>
</dbReference>
<dbReference type="FunFam" id="3.90.550.50:FF:000001">
    <property type="entry name" value="Hexosyltransferase"/>
    <property type="match status" value="1"/>
</dbReference>
<comment type="subcellular location">
    <subcellularLocation>
        <location evidence="1 11">Golgi apparatus membrane</location>
        <topology evidence="1 11">Single-pass type II membrane protein</topology>
    </subcellularLocation>
</comment>
<evidence type="ECO:0000256" key="1">
    <source>
        <dbReference type="ARBA" id="ARBA00004323"/>
    </source>
</evidence>
<keyword evidence="9 11" id="KW-0472">Membrane</keyword>
<gene>
    <name evidence="12" type="primary">jg1049</name>
    <name evidence="12" type="ORF">PAEG_LOCUS18497</name>
</gene>
<dbReference type="GO" id="GO:0016758">
    <property type="term" value="F:hexosyltransferase activity"/>
    <property type="evidence" value="ECO:0007669"/>
    <property type="project" value="InterPro"/>
</dbReference>
<dbReference type="GO" id="GO:0000139">
    <property type="term" value="C:Golgi membrane"/>
    <property type="evidence" value="ECO:0007669"/>
    <property type="project" value="UniProtKB-SubCell"/>
</dbReference>
<evidence type="ECO:0000256" key="6">
    <source>
        <dbReference type="ARBA" id="ARBA00022968"/>
    </source>
</evidence>
<proteinExistence type="inferred from homology"/>
<keyword evidence="7 11" id="KW-1133">Transmembrane helix</keyword>
<accession>A0A8S4RUU7</accession>
<keyword evidence="8 11" id="KW-0333">Golgi apparatus</keyword>
<dbReference type="AlphaFoldDB" id="A0A8S4RUU7"/>
<keyword evidence="4" id="KW-0808">Transferase</keyword>
<evidence type="ECO:0000256" key="7">
    <source>
        <dbReference type="ARBA" id="ARBA00022989"/>
    </source>
</evidence>
<keyword evidence="13" id="KW-1185">Reference proteome</keyword>
<evidence type="ECO:0000256" key="5">
    <source>
        <dbReference type="ARBA" id="ARBA00022692"/>
    </source>
</evidence>
<evidence type="ECO:0000313" key="13">
    <source>
        <dbReference type="Proteomes" id="UP000838756"/>
    </source>
</evidence>
<name>A0A8S4RUU7_9NEOP</name>
<evidence type="ECO:0000256" key="3">
    <source>
        <dbReference type="ARBA" id="ARBA00022676"/>
    </source>
</evidence>
<reference evidence="12" key="1">
    <citation type="submission" date="2022-03" db="EMBL/GenBank/DDBJ databases">
        <authorList>
            <person name="Lindestad O."/>
        </authorList>
    </citation>
    <scope>NUCLEOTIDE SEQUENCE</scope>
</reference>
<keyword evidence="6 11" id="KW-0735">Signal-anchor</keyword>
<dbReference type="Pfam" id="PF01762">
    <property type="entry name" value="Galactosyl_T"/>
    <property type="match status" value="1"/>
</dbReference>
<dbReference type="Gene3D" id="3.90.550.50">
    <property type="match status" value="1"/>
</dbReference>
<dbReference type="PANTHER" id="PTHR11214">
    <property type="entry name" value="BETA-1,3-N-ACETYLGLUCOSAMINYLTRANSFERASE"/>
    <property type="match status" value="1"/>
</dbReference>
<evidence type="ECO:0000256" key="9">
    <source>
        <dbReference type="ARBA" id="ARBA00023136"/>
    </source>
</evidence>
<evidence type="ECO:0000313" key="12">
    <source>
        <dbReference type="EMBL" id="CAH2242143.1"/>
    </source>
</evidence>
<evidence type="ECO:0000256" key="8">
    <source>
        <dbReference type="ARBA" id="ARBA00023034"/>
    </source>
</evidence>
<evidence type="ECO:0000256" key="11">
    <source>
        <dbReference type="RuleBase" id="RU363063"/>
    </source>
</evidence>
<feature type="transmembrane region" description="Helical" evidence="11">
    <location>
        <begin position="7"/>
        <end position="23"/>
    </location>
</feature>
<dbReference type="Proteomes" id="UP000838756">
    <property type="component" value="Unassembled WGS sequence"/>
</dbReference>
<keyword evidence="5 11" id="KW-0812">Transmembrane</keyword>
<dbReference type="GO" id="GO:0006493">
    <property type="term" value="P:protein O-linked glycosylation"/>
    <property type="evidence" value="ECO:0007669"/>
    <property type="project" value="TreeGrafter"/>
</dbReference>
<keyword evidence="3 11" id="KW-0328">Glycosyltransferase</keyword>
<evidence type="ECO:0000256" key="4">
    <source>
        <dbReference type="ARBA" id="ARBA00022679"/>
    </source>
</evidence>
<comment type="caution">
    <text evidence="12">The sequence shown here is derived from an EMBL/GenBank/DDBJ whole genome shotgun (WGS) entry which is preliminary data.</text>
</comment>
<evidence type="ECO:0000256" key="10">
    <source>
        <dbReference type="ARBA" id="ARBA00023180"/>
    </source>
</evidence>
<dbReference type="EC" id="2.4.1.-" evidence="11"/>
<sequence length="348" mass="40721">MRRRRVYQYFVCASVLVYIYYFFGVCDYIFSKSYDDNFDYPLSIDIRPVVNEVLSGKKPSVAPINLYPYRFLSNSGKCSTLEKLDLFIVVKSAMDNFAKRNGIRQTYGQENIIPGRIVRVLFFLGIGDSKSITQMRVDREMADHKDIIQIDFHDSYYNNTIKTMMSFRWLYEHCSTADFYLFTDDDMFVSVKNLLDYLYDNPSTSSANEIESAKNNKMVVGNERDGILFAGYVFNSSPQRFSWSKWRVSLDEYPWNKWPPYVTAGAYVVSNRCMKLFHVGSLFVKNFRFDDIYLGIVAKKLGVKPTHCSRFHFYKKSYSESGYQDVIASHGYSDPDELYRVWNELNKS</sequence>
<evidence type="ECO:0000256" key="2">
    <source>
        <dbReference type="ARBA" id="ARBA00008661"/>
    </source>
</evidence>
<dbReference type="GO" id="GO:0008194">
    <property type="term" value="F:UDP-glycosyltransferase activity"/>
    <property type="evidence" value="ECO:0007669"/>
    <property type="project" value="TreeGrafter"/>
</dbReference>
<protein>
    <recommendedName>
        <fullName evidence="11">Hexosyltransferase</fullName>
        <ecNumber evidence="11">2.4.1.-</ecNumber>
    </recommendedName>
</protein>
<dbReference type="PANTHER" id="PTHR11214:SF349">
    <property type="entry name" value="BETA-1,3-GALACTOSYLTRANSFERASE BRN"/>
    <property type="match status" value="1"/>
</dbReference>